<evidence type="ECO:0000313" key="9">
    <source>
        <dbReference type="EMBL" id="SUZ60104.1"/>
    </source>
</evidence>
<proteinExistence type="inferred from homology"/>
<feature type="transmembrane region" description="Helical" evidence="8">
    <location>
        <begin position="166"/>
        <end position="186"/>
    </location>
</feature>
<feature type="transmembrane region" description="Helical" evidence="8">
    <location>
        <begin position="25"/>
        <end position="50"/>
    </location>
</feature>
<comment type="subcellular location">
    <subcellularLocation>
        <location evidence="1">Cell membrane</location>
        <topology evidence="1">Multi-pass membrane protein</topology>
    </subcellularLocation>
</comment>
<evidence type="ECO:0008006" key="10">
    <source>
        <dbReference type="Google" id="ProtNLM"/>
    </source>
</evidence>
<dbReference type="NCBIfam" id="TIGR00797">
    <property type="entry name" value="matE"/>
    <property type="match status" value="1"/>
</dbReference>
<reference evidence="9" key="1">
    <citation type="submission" date="2018-05" db="EMBL/GenBank/DDBJ databases">
        <authorList>
            <person name="Lanie J.A."/>
            <person name="Ng W.-L."/>
            <person name="Kazmierczak K.M."/>
            <person name="Andrzejewski T.M."/>
            <person name="Davidsen T.M."/>
            <person name="Wayne K.J."/>
            <person name="Tettelin H."/>
            <person name="Glass J.I."/>
            <person name="Rusch D."/>
            <person name="Podicherti R."/>
            <person name="Tsui H.-C.T."/>
            <person name="Winkler M.E."/>
        </authorList>
    </citation>
    <scope>NUCLEOTIDE SEQUENCE</scope>
</reference>
<gene>
    <name evidence="9" type="ORF">METZ01_LOCUS12958</name>
</gene>
<protein>
    <recommendedName>
        <fullName evidence="10">Polysaccharide biosynthesis protein C-terminal domain-containing protein</fullName>
    </recommendedName>
</protein>
<feature type="transmembrane region" description="Helical" evidence="8">
    <location>
        <begin position="379"/>
        <end position="397"/>
    </location>
</feature>
<sequence length="415" mass="42234">MAEPLYVLADTAVVGHLGTTELGGLAVASAALLFGYGLCIFLAYGTTAAVARLTGAGEIDRAAHQAVQGLWLALALGVVLALLGAAFATPVLRLLGADGETLPQAGTYLRISLLGAPAMLMMLAGVGYLRGVKDTIRPLWVAAGTAVVNLVLEVILIYGFDQAIGASAAATVVAQWLGAGCYLTWIGRGVRRLDVSLAPDLRVIGRLLGVSAELMVRNLSLTGTFLIATAAATRIGVVDVAAHQVAFQVWIVLALSMDAVAIAAQAMVGNLLGAHDPDGARSVGRRVIGWSIAIGAVLGAAIVAVHGVLGQVFSADDAVVALAGFLLLHVGLMAPLSGVAFALDGILIGAGDQRFLAWAMAGAAAVAVPVMVATRLAGLGIGPLWAGIWAFMVVRGLSLGGRFRSDRWQVVGAGS</sequence>
<dbReference type="PANTHER" id="PTHR42893">
    <property type="entry name" value="PROTEIN DETOXIFICATION 44, CHLOROPLASTIC-RELATED"/>
    <property type="match status" value="1"/>
</dbReference>
<feature type="transmembrane region" description="Helical" evidence="8">
    <location>
        <begin position="245"/>
        <end position="266"/>
    </location>
</feature>
<dbReference type="PIRSF" id="PIRSF006603">
    <property type="entry name" value="DinF"/>
    <property type="match status" value="1"/>
</dbReference>
<feature type="transmembrane region" description="Helical" evidence="8">
    <location>
        <begin position="207"/>
        <end position="233"/>
    </location>
</feature>
<keyword evidence="5 8" id="KW-0812">Transmembrane</keyword>
<keyword evidence="6 8" id="KW-1133">Transmembrane helix</keyword>
<accession>A0A381P0S8</accession>
<evidence type="ECO:0000256" key="7">
    <source>
        <dbReference type="ARBA" id="ARBA00023136"/>
    </source>
</evidence>
<evidence type="ECO:0000256" key="5">
    <source>
        <dbReference type="ARBA" id="ARBA00022692"/>
    </source>
</evidence>
<feature type="transmembrane region" description="Helical" evidence="8">
    <location>
        <begin position="321"/>
        <end position="343"/>
    </location>
</feature>
<feature type="transmembrane region" description="Helical" evidence="8">
    <location>
        <begin position="287"/>
        <end position="309"/>
    </location>
</feature>
<evidence type="ECO:0000256" key="1">
    <source>
        <dbReference type="ARBA" id="ARBA00004651"/>
    </source>
</evidence>
<keyword evidence="4" id="KW-1003">Cell membrane</keyword>
<evidence type="ECO:0000256" key="6">
    <source>
        <dbReference type="ARBA" id="ARBA00022989"/>
    </source>
</evidence>
<dbReference type="PANTHER" id="PTHR42893:SF46">
    <property type="entry name" value="PROTEIN DETOXIFICATION 44, CHLOROPLASTIC"/>
    <property type="match status" value="1"/>
</dbReference>
<evidence type="ECO:0000256" key="4">
    <source>
        <dbReference type="ARBA" id="ARBA00022475"/>
    </source>
</evidence>
<dbReference type="AlphaFoldDB" id="A0A381P0S8"/>
<organism evidence="9">
    <name type="scientific">marine metagenome</name>
    <dbReference type="NCBI Taxonomy" id="408172"/>
    <lineage>
        <taxon>unclassified sequences</taxon>
        <taxon>metagenomes</taxon>
        <taxon>ecological metagenomes</taxon>
    </lineage>
</organism>
<evidence type="ECO:0000256" key="2">
    <source>
        <dbReference type="ARBA" id="ARBA00010199"/>
    </source>
</evidence>
<name>A0A381P0S8_9ZZZZ</name>
<feature type="transmembrane region" description="Helical" evidence="8">
    <location>
        <begin position="108"/>
        <end position="127"/>
    </location>
</feature>
<dbReference type="GO" id="GO:0042910">
    <property type="term" value="F:xenobiotic transmembrane transporter activity"/>
    <property type="evidence" value="ECO:0007669"/>
    <property type="project" value="InterPro"/>
</dbReference>
<comment type="similarity">
    <text evidence="2">Belongs to the multi antimicrobial extrusion (MATE) (TC 2.A.66.1) family.</text>
</comment>
<keyword evidence="3" id="KW-0813">Transport</keyword>
<feature type="transmembrane region" description="Helical" evidence="8">
    <location>
        <begin position="70"/>
        <end position="88"/>
    </location>
</feature>
<feature type="transmembrane region" description="Helical" evidence="8">
    <location>
        <begin position="355"/>
        <end position="373"/>
    </location>
</feature>
<feature type="transmembrane region" description="Helical" evidence="8">
    <location>
        <begin position="139"/>
        <end position="160"/>
    </location>
</feature>
<dbReference type="GO" id="GO:0005886">
    <property type="term" value="C:plasma membrane"/>
    <property type="evidence" value="ECO:0007669"/>
    <property type="project" value="UniProtKB-SubCell"/>
</dbReference>
<keyword evidence="7 8" id="KW-0472">Membrane</keyword>
<evidence type="ECO:0000256" key="8">
    <source>
        <dbReference type="SAM" id="Phobius"/>
    </source>
</evidence>
<dbReference type="EMBL" id="UINC01000719">
    <property type="protein sequence ID" value="SUZ60104.1"/>
    <property type="molecule type" value="Genomic_DNA"/>
</dbReference>
<dbReference type="InterPro" id="IPR002528">
    <property type="entry name" value="MATE_fam"/>
</dbReference>
<dbReference type="InterPro" id="IPR044644">
    <property type="entry name" value="DinF-like"/>
</dbReference>
<evidence type="ECO:0000256" key="3">
    <source>
        <dbReference type="ARBA" id="ARBA00022448"/>
    </source>
</evidence>
<dbReference type="InterPro" id="IPR048279">
    <property type="entry name" value="MdtK-like"/>
</dbReference>
<dbReference type="GO" id="GO:0015297">
    <property type="term" value="F:antiporter activity"/>
    <property type="evidence" value="ECO:0007669"/>
    <property type="project" value="InterPro"/>
</dbReference>
<dbReference type="Pfam" id="PF01554">
    <property type="entry name" value="MatE"/>
    <property type="match status" value="2"/>
</dbReference>